<organism evidence="4 5">
    <name type="scientific">Sneathiella marina</name>
    <dbReference type="NCBI Taxonomy" id="2950108"/>
    <lineage>
        <taxon>Bacteria</taxon>
        <taxon>Pseudomonadati</taxon>
        <taxon>Pseudomonadota</taxon>
        <taxon>Alphaproteobacteria</taxon>
        <taxon>Sneathiellales</taxon>
        <taxon>Sneathiellaceae</taxon>
        <taxon>Sneathiella</taxon>
    </lineage>
</organism>
<dbReference type="Proteomes" id="UP001056291">
    <property type="component" value="Chromosome"/>
</dbReference>
<keyword evidence="3" id="KW-0560">Oxidoreductase</keyword>
<evidence type="ECO:0000313" key="4">
    <source>
        <dbReference type="EMBL" id="USG60289.1"/>
    </source>
</evidence>
<comment type="similarity">
    <text evidence="1">Belongs to the short-chain dehydrogenases/reductases (SDR) family.</text>
</comment>
<dbReference type="EMBL" id="CP098747">
    <property type="protein sequence ID" value="USG60289.1"/>
    <property type="molecule type" value="Genomic_DNA"/>
</dbReference>
<evidence type="ECO:0000256" key="1">
    <source>
        <dbReference type="ARBA" id="ARBA00006484"/>
    </source>
</evidence>
<keyword evidence="2" id="KW-0521">NADP</keyword>
<dbReference type="Gene3D" id="3.40.50.720">
    <property type="entry name" value="NAD(P)-binding Rossmann-like Domain"/>
    <property type="match status" value="1"/>
</dbReference>
<name>A0ABY4W4R9_9PROT</name>
<dbReference type="PANTHER" id="PTHR43391">
    <property type="entry name" value="RETINOL DEHYDROGENASE-RELATED"/>
    <property type="match status" value="1"/>
</dbReference>
<sequence>MTSPKTVFIAAISSDIGRKLAELYLAEGFRIVGTYREEAHVTLFKNHDKILLLKCDLNQQDDLAKVPAFMAENNIEWDHFISAVGLLSPIGKFTDLPAGNWKASVTVNSLQQLELFHSIYPFKRNGTTGKAAFLVGGAINRPFANYSAYSLGKIMLVKFCELISDETPDLHCVAIGTGWVASKIHQQTLDAGQSAGDNLTSTKEFVSSGEQGTRIEDIFSLINWCFDRPETAGRNFSVVHDDWRDGGDKLYFSLAHDEDKFRLRRHGNQHKNSETREAKPNS</sequence>
<gene>
    <name evidence="4" type="ORF">NBZ79_14045</name>
</gene>
<dbReference type="PANTHER" id="PTHR43391:SF14">
    <property type="entry name" value="DEHYDROGENASE_REDUCTASE SDR FAMILY PROTEIN 7-LIKE"/>
    <property type="match status" value="1"/>
</dbReference>
<dbReference type="SUPFAM" id="SSF51735">
    <property type="entry name" value="NAD(P)-binding Rossmann-fold domains"/>
    <property type="match status" value="1"/>
</dbReference>
<protein>
    <submittedName>
        <fullName evidence="4">SDR family NAD(P)-dependent oxidoreductase</fullName>
    </submittedName>
</protein>
<reference evidence="4" key="1">
    <citation type="submission" date="2022-06" db="EMBL/GenBank/DDBJ databases">
        <title>Sneathiella actinostolidae sp. nov., isolated from a sea anemonein the Western Pacific Ocean.</title>
        <authorList>
            <person name="Wei M.J."/>
        </authorList>
    </citation>
    <scope>NUCLEOTIDE SEQUENCE</scope>
    <source>
        <strain evidence="4">PHK-P5</strain>
    </source>
</reference>
<dbReference type="InterPro" id="IPR036291">
    <property type="entry name" value="NAD(P)-bd_dom_sf"/>
</dbReference>
<evidence type="ECO:0000313" key="5">
    <source>
        <dbReference type="Proteomes" id="UP001056291"/>
    </source>
</evidence>
<proteinExistence type="inferred from homology"/>
<dbReference type="InterPro" id="IPR002347">
    <property type="entry name" value="SDR_fam"/>
</dbReference>
<evidence type="ECO:0000256" key="3">
    <source>
        <dbReference type="ARBA" id="ARBA00023002"/>
    </source>
</evidence>
<dbReference type="Pfam" id="PF00106">
    <property type="entry name" value="adh_short"/>
    <property type="match status" value="1"/>
</dbReference>
<keyword evidence="5" id="KW-1185">Reference proteome</keyword>
<accession>A0ABY4W4R9</accession>
<evidence type="ECO:0000256" key="2">
    <source>
        <dbReference type="ARBA" id="ARBA00022857"/>
    </source>
</evidence>
<dbReference type="RefSeq" id="WP_251933124.1">
    <property type="nucleotide sequence ID" value="NZ_CP098747.1"/>
</dbReference>